<keyword evidence="5" id="KW-1185">Reference proteome</keyword>
<dbReference type="GO" id="GO:0005576">
    <property type="term" value="C:extracellular region"/>
    <property type="evidence" value="ECO:0007669"/>
    <property type="project" value="InterPro"/>
</dbReference>
<dbReference type="PROSITE" id="PS01009">
    <property type="entry name" value="CRISP_1"/>
    <property type="match status" value="1"/>
</dbReference>
<evidence type="ECO:0000313" key="4">
    <source>
        <dbReference type="EMBL" id="KXS13276.1"/>
    </source>
</evidence>
<feature type="region of interest" description="Disordered" evidence="1">
    <location>
        <begin position="171"/>
        <end position="344"/>
    </location>
</feature>
<feature type="compositionally biased region" description="Polar residues" evidence="1">
    <location>
        <begin position="285"/>
        <end position="301"/>
    </location>
</feature>
<gene>
    <name evidence="4" type="ORF">M427DRAFT_34137</name>
</gene>
<dbReference type="Gene3D" id="3.40.33.10">
    <property type="entry name" value="CAP"/>
    <property type="match status" value="1"/>
</dbReference>
<feature type="compositionally biased region" description="Low complexity" evidence="1">
    <location>
        <begin position="253"/>
        <end position="270"/>
    </location>
</feature>
<dbReference type="AlphaFoldDB" id="A0A139A940"/>
<dbReference type="PRINTS" id="PR00837">
    <property type="entry name" value="V5TPXLIKE"/>
</dbReference>
<dbReference type="EMBL" id="KQ965780">
    <property type="protein sequence ID" value="KXS13276.1"/>
    <property type="molecule type" value="Genomic_DNA"/>
</dbReference>
<dbReference type="InterPro" id="IPR002413">
    <property type="entry name" value="V5_allergen-like"/>
</dbReference>
<dbReference type="SMART" id="SM00198">
    <property type="entry name" value="SCP"/>
    <property type="match status" value="1"/>
</dbReference>
<dbReference type="PANTHER" id="PTHR10334">
    <property type="entry name" value="CYSTEINE-RICH SECRETORY PROTEIN-RELATED"/>
    <property type="match status" value="1"/>
</dbReference>
<feature type="compositionally biased region" description="Pro residues" evidence="1">
    <location>
        <begin position="210"/>
        <end position="220"/>
    </location>
</feature>
<dbReference type="Proteomes" id="UP000070544">
    <property type="component" value="Unassembled WGS sequence"/>
</dbReference>
<organism evidence="4 5">
    <name type="scientific">Gonapodya prolifera (strain JEL478)</name>
    <name type="common">Monoblepharis prolifera</name>
    <dbReference type="NCBI Taxonomy" id="1344416"/>
    <lineage>
        <taxon>Eukaryota</taxon>
        <taxon>Fungi</taxon>
        <taxon>Fungi incertae sedis</taxon>
        <taxon>Chytridiomycota</taxon>
        <taxon>Chytridiomycota incertae sedis</taxon>
        <taxon>Monoblepharidomycetes</taxon>
        <taxon>Monoblepharidales</taxon>
        <taxon>Gonapodyaceae</taxon>
        <taxon>Gonapodya</taxon>
    </lineage>
</organism>
<protein>
    <submittedName>
        <fullName evidence="4">PR-1-like protein</fullName>
    </submittedName>
</protein>
<proteinExistence type="predicted"/>
<dbReference type="OMA" id="HIDHRCI"/>
<evidence type="ECO:0000256" key="2">
    <source>
        <dbReference type="SAM" id="SignalP"/>
    </source>
</evidence>
<name>A0A139A940_GONPJ</name>
<dbReference type="Pfam" id="PF00188">
    <property type="entry name" value="CAP"/>
    <property type="match status" value="1"/>
</dbReference>
<dbReference type="OrthoDB" id="2128882at2759"/>
<dbReference type="InterPro" id="IPR018244">
    <property type="entry name" value="Allrgn_V5/Tpx1_CS"/>
</dbReference>
<feature type="signal peptide" evidence="2">
    <location>
        <begin position="1"/>
        <end position="21"/>
    </location>
</feature>
<evidence type="ECO:0000259" key="3">
    <source>
        <dbReference type="SMART" id="SM00198"/>
    </source>
</evidence>
<feature type="compositionally biased region" description="Pro residues" evidence="1">
    <location>
        <begin position="183"/>
        <end position="202"/>
    </location>
</feature>
<dbReference type="SUPFAM" id="SSF55797">
    <property type="entry name" value="PR-1-like"/>
    <property type="match status" value="1"/>
</dbReference>
<dbReference type="PRINTS" id="PR00838">
    <property type="entry name" value="V5ALLERGEN"/>
</dbReference>
<dbReference type="InterPro" id="IPR035940">
    <property type="entry name" value="CAP_sf"/>
</dbReference>
<dbReference type="STRING" id="1344416.A0A139A940"/>
<sequence length="365" mass="35832">MRGLVALGAAALALCGKSVLALTGDQIDALVNGHNTVRADASSNNPPPLNALPPLSWSDSVASSAQNYASSCPYSGGTFHHSGTSGVGENLFWGSTGFYKAADAVNSWASEKQYFNPTTTIGGYGNDFGKVGHYTQMIWETTTQVGCGVATCSGWDFWVCQYSPPGNWVDKTPYTIGSGQSAPAPPPPTPPPPPQTPPPAPPAVQTSPSPGSPPTSPPASPDACPDDTAAPPPSPTAPAPAGSTCTDNGTGTGPTNAAAPQAATAPVSTPTPGPSLGSGGGVSSANPNTASLGTKSASQSLAGPGPTGTGTGGARSTTAPAAPKSDATAVSQAAATSGGRRGAGRGVYWEGMVALALAGLLAVLP</sequence>
<feature type="compositionally biased region" description="Low complexity" evidence="1">
    <location>
        <begin position="314"/>
        <end position="323"/>
    </location>
</feature>
<evidence type="ECO:0000313" key="5">
    <source>
        <dbReference type="Proteomes" id="UP000070544"/>
    </source>
</evidence>
<reference evidence="4 5" key="1">
    <citation type="journal article" date="2015" name="Genome Biol. Evol.">
        <title>Phylogenomic analyses indicate that early fungi evolved digesting cell walls of algal ancestors of land plants.</title>
        <authorList>
            <person name="Chang Y."/>
            <person name="Wang S."/>
            <person name="Sekimoto S."/>
            <person name="Aerts A.L."/>
            <person name="Choi C."/>
            <person name="Clum A."/>
            <person name="LaButti K.M."/>
            <person name="Lindquist E.A."/>
            <person name="Yee Ngan C."/>
            <person name="Ohm R.A."/>
            <person name="Salamov A.A."/>
            <person name="Grigoriev I.V."/>
            <person name="Spatafora J.W."/>
            <person name="Berbee M.L."/>
        </authorList>
    </citation>
    <scope>NUCLEOTIDE SEQUENCE [LARGE SCALE GENOMIC DNA]</scope>
    <source>
        <strain evidence="4 5">JEL478</strain>
    </source>
</reference>
<feature type="domain" description="SCP" evidence="3">
    <location>
        <begin position="25"/>
        <end position="170"/>
    </location>
</feature>
<keyword evidence="2" id="KW-0732">Signal</keyword>
<dbReference type="InterPro" id="IPR001283">
    <property type="entry name" value="CRISP-related"/>
</dbReference>
<feature type="chain" id="PRO_5007296024" evidence="2">
    <location>
        <begin position="22"/>
        <end position="365"/>
    </location>
</feature>
<dbReference type="InterPro" id="IPR014044">
    <property type="entry name" value="CAP_dom"/>
</dbReference>
<evidence type="ECO:0000256" key="1">
    <source>
        <dbReference type="SAM" id="MobiDB-lite"/>
    </source>
</evidence>
<accession>A0A139A940</accession>